<accession>A0A833H2K3</accession>
<comment type="caution">
    <text evidence="2">The sequence shown here is derived from an EMBL/GenBank/DDBJ whole genome shotgun (WGS) entry which is preliminary data.</text>
</comment>
<organism evidence="2 3">
    <name type="scientific">Leptonema illini</name>
    <dbReference type="NCBI Taxonomy" id="183"/>
    <lineage>
        <taxon>Bacteria</taxon>
        <taxon>Pseudomonadati</taxon>
        <taxon>Spirochaetota</taxon>
        <taxon>Spirochaetia</taxon>
        <taxon>Leptospirales</taxon>
        <taxon>Leptospiraceae</taxon>
        <taxon>Leptonema</taxon>
    </lineage>
</organism>
<dbReference type="AlphaFoldDB" id="A0A833H2K3"/>
<dbReference type="Proteomes" id="UP000460298">
    <property type="component" value="Unassembled WGS sequence"/>
</dbReference>
<reference evidence="2 3" key="1">
    <citation type="submission" date="2019-10" db="EMBL/GenBank/DDBJ databases">
        <title>Extracellular Electron Transfer in a Candidatus Methanoperedens spp. Enrichment Culture.</title>
        <authorList>
            <person name="Berger S."/>
            <person name="Rangel Shaw D."/>
            <person name="Berben T."/>
            <person name="In 'T Zandt M."/>
            <person name="Frank J."/>
            <person name="Reimann J."/>
            <person name="Jetten M.S.M."/>
            <person name="Welte C.U."/>
        </authorList>
    </citation>
    <scope>NUCLEOTIDE SEQUENCE [LARGE SCALE GENOMIC DNA]</scope>
    <source>
        <strain evidence="2">SB12</strain>
    </source>
</reference>
<feature type="transmembrane region" description="Helical" evidence="1">
    <location>
        <begin position="142"/>
        <end position="161"/>
    </location>
</feature>
<name>A0A833H2K3_9LEPT</name>
<keyword evidence="1" id="KW-0812">Transmembrane</keyword>
<evidence type="ECO:0000256" key="1">
    <source>
        <dbReference type="SAM" id="Phobius"/>
    </source>
</evidence>
<evidence type="ECO:0000313" key="3">
    <source>
        <dbReference type="Proteomes" id="UP000460298"/>
    </source>
</evidence>
<feature type="transmembrane region" description="Helical" evidence="1">
    <location>
        <begin position="12"/>
        <end position="36"/>
    </location>
</feature>
<feature type="transmembrane region" description="Helical" evidence="1">
    <location>
        <begin position="111"/>
        <end position="136"/>
    </location>
</feature>
<keyword evidence="1" id="KW-1133">Transmembrane helix</keyword>
<keyword evidence="1" id="KW-0472">Membrane</keyword>
<proteinExistence type="predicted"/>
<dbReference type="EMBL" id="WBUI01000005">
    <property type="protein sequence ID" value="KAB2933466.1"/>
    <property type="molecule type" value="Genomic_DNA"/>
</dbReference>
<feature type="transmembrane region" description="Helical" evidence="1">
    <location>
        <begin position="80"/>
        <end position="99"/>
    </location>
</feature>
<protein>
    <submittedName>
        <fullName evidence="2">Uncharacterized protein</fullName>
    </submittedName>
</protein>
<evidence type="ECO:0000313" key="2">
    <source>
        <dbReference type="EMBL" id="KAB2933466.1"/>
    </source>
</evidence>
<gene>
    <name evidence="2" type="ORF">F9K24_06350</name>
</gene>
<sequence>MRDPDLKKDQRFWKVILIAFYAFSFLQLLSGTYLFFEKIGWHPADIVEYYHGSEAMLAQFPGRPDRFKNPASWEGRLETVFAHAIAYSVLVLGLTHLLRSSVKGGRRFYDVISFVFFAAAAADLGLDFGILLAPWWVAPLKLPAFLLFVSSGFLTLFLLSLRMVRDATVPFSDRSQKAD</sequence>